<gene>
    <name evidence="2" type="ORF">AVDCRST_MAG12-2154</name>
</gene>
<feature type="compositionally biased region" description="Basic and acidic residues" evidence="1">
    <location>
        <begin position="9"/>
        <end position="20"/>
    </location>
</feature>
<feature type="region of interest" description="Disordered" evidence="1">
    <location>
        <begin position="333"/>
        <end position="422"/>
    </location>
</feature>
<dbReference type="AntiFam" id="ANF00178">
    <property type="entry name" value="Shadow ORF (opposite dhbF)"/>
</dbReference>
<organism evidence="2">
    <name type="scientific">uncultured Rubrobacteraceae bacterium</name>
    <dbReference type="NCBI Taxonomy" id="349277"/>
    <lineage>
        <taxon>Bacteria</taxon>
        <taxon>Bacillati</taxon>
        <taxon>Actinomycetota</taxon>
        <taxon>Rubrobacteria</taxon>
        <taxon>Rubrobacterales</taxon>
        <taxon>Rubrobacteraceae</taxon>
        <taxon>environmental samples</taxon>
    </lineage>
</organism>
<feature type="compositionally biased region" description="Basic and acidic residues" evidence="1">
    <location>
        <begin position="386"/>
        <end position="397"/>
    </location>
</feature>
<dbReference type="EMBL" id="CADCVK010000327">
    <property type="protein sequence ID" value="CAA9492153.1"/>
    <property type="molecule type" value="Genomic_DNA"/>
</dbReference>
<protein>
    <submittedName>
        <fullName evidence="2">Uncharacterized protein</fullName>
    </submittedName>
</protein>
<feature type="compositionally biased region" description="Basic and acidic residues" evidence="1">
    <location>
        <begin position="364"/>
        <end position="379"/>
    </location>
</feature>
<feature type="region of interest" description="Disordered" evidence="1">
    <location>
        <begin position="1"/>
        <end position="20"/>
    </location>
</feature>
<evidence type="ECO:0000313" key="2">
    <source>
        <dbReference type="EMBL" id="CAA9492153.1"/>
    </source>
</evidence>
<feature type="compositionally biased region" description="Basic and acidic residues" evidence="1">
    <location>
        <begin position="305"/>
        <end position="323"/>
    </location>
</feature>
<dbReference type="AlphaFoldDB" id="A0A6J4S8H7"/>
<proteinExistence type="predicted"/>
<evidence type="ECO:0000256" key="1">
    <source>
        <dbReference type="SAM" id="MobiDB-lite"/>
    </source>
</evidence>
<accession>A0A6J4S8H7</accession>
<reference evidence="2" key="1">
    <citation type="submission" date="2020-02" db="EMBL/GenBank/DDBJ databases">
        <authorList>
            <person name="Meier V. D."/>
        </authorList>
    </citation>
    <scope>NUCLEOTIDE SEQUENCE</scope>
    <source>
        <strain evidence="2">AVDCRST_MAG12</strain>
    </source>
</reference>
<feature type="compositionally biased region" description="Basic and acidic residues" evidence="1">
    <location>
        <begin position="341"/>
        <end position="354"/>
    </location>
</feature>
<name>A0A6J4S8H7_9ACTN</name>
<sequence length="515" mass="55105">MDAEALLDAGREPGGGERVPAEVEKVVPSLDLALVQAERLLPDPLEQVLLLRARPVGRERRGRQASVGAGLAGRGRREPLAVHLARGRLDRERVERHVDRGDGVVGQDAPKDAPDLLAPPRLRVEAPAGEAVVFSWLGDDVGDEALVIALIALGDHHARPDGDVLLDGGLHGAELDVVAPDPDAKVRPAQDLQIPVRENAPPVAGPVHPRPLLPGERVGHEALGGLLRQVHEAAREHVPPDADLARLPLGHPPQLFVEDVQALRAGRAAHGAVGGVGVIPDLPKLRHGDLVGLGDAVEVEGADVGQRREQAAGERLRDHLAADPDRLQVGEALREVGPARVQDRFGKGRGHLDLGDPVSLEVPDQGRRVVDHVVPDDVRGPAPQERPQHLPHEEDAAPHPVPRPVVADPEAPQVREHRRPVRVRDPLRLAGRPRRVRYEGQVLPVHPRGLVSLIGGLQLVDVHPKARLPPGQPSGVGVFGEDDGGLAVREDVLQLRRRVGELQGDEGAAGLRRGQ</sequence>
<feature type="region of interest" description="Disordered" evidence="1">
    <location>
        <begin position="304"/>
        <end position="323"/>
    </location>
</feature>